<accession>A0A6A4VUE1</accession>
<dbReference type="Proteomes" id="UP000440578">
    <property type="component" value="Unassembled WGS sequence"/>
</dbReference>
<dbReference type="OrthoDB" id="8046937at2759"/>
<proteinExistence type="predicted"/>
<reference evidence="1 2" key="1">
    <citation type="submission" date="2019-07" db="EMBL/GenBank/DDBJ databases">
        <title>Draft genome assembly of a fouling barnacle, Amphibalanus amphitrite (Darwin, 1854): The first reference genome for Thecostraca.</title>
        <authorList>
            <person name="Kim W."/>
        </authorList>
    </citation>
    <scope>NUCLEOTIDE SEQUENCE [LARGE SCALE GENOMIC DNA]</scope>
    <source>
        <strain evidence="1">SNU_AA5</strain>
        <tissue evidence="1">Soma without cirri and trophi</tissue>
    </source>
</reference>
<organism evidence="1 2">
    <name type="scientific">Amphibalanus amphitrite</name>
    <name type="common">Striped barnacle</name>
    <name type="synonym">Balanus amphitrite</name>
    <dbReference type="NCBI Taxonomy" id="1232801"/>
    <lineage>
        <taxon>Eukaryota</taxon>
        <taxon>Metazoa</taxon>
        <taxon>Ecdysozoa</taxon>
        <taxon>Arthropoda</taxon>
        <taxon>Crustacea</taxon>
        <taxon>Multicrustacea</taxon>
        <taxon>Cirripedia</taxon>
        <taxon>Thoracica</taxon>
        <taxon>Thoracicalcarea</taxon>
        <taxon>Balanomorpha</taxon>
        <taxon>Balanoidea</taxon>
        <taxon>Balanidae</taxon>
        <taxon>Amphibalaninae</taxon>
        <taxon>Amphibalanus</taxon>
    </lineage>
</organism>
<evidence type="ECO:0000313" key="2">
    <source>
        <dbReference type="Proteomes" id="UP000440578"/>
    </source>
</evidence>
<name>A0A6A4VUE1_AMPAM</name>
<dbReference type="AlphaFoldDB" id="A0A6A4VUE1"/>
<comment type="caution">
    <text evidence="1">The sequence shown here is derived from an EMBL/GenBank/DDBJ whole genome shotgun (WGS) entry which is preliminary data.</text>
</comment>
<evidence type="ECO:0000313" key="1">
    <source>
        <dbReference type="EMBL" id="KAF0297735.1"/>
    </source>
</evidence>
<dbReference type="EMBL" id="VIIS01001473">
    <property type="protein sequence ID" value="KAF0297735.1"/>
    <property type="molecule type" value="Genomic_DNA"/>
</dbReference>
<gene>
    <name evidence="1" type="primary">T_152</name>
    <name evidence="1" type="ORF">FJT64_004826</name>
</gene>
<sequence>MMPVVPVRLIDKAGKEVFTSAFLDQGRSGCFVTSRLASQLSLEKDEVTITIDTVTSEGREVKSAVVDGAKVRGQECQRVYLAAQLLSERVARAVSHIFGDRYRKEAEFIALVDQAFDTFNSRHMSDGKLHRSAFGLAHAIEDQYSCLLKFTQVMRDSRVVGNRSMLSFQKGFVMSPTALRGLYSAVQRHHGISYLLTSRLNQDCVENCFLQALAYVTRYAAGECATVDSTLGKITSNAKEVPRDERYAWIDTLSRGGLTVSSARWLDQVEQLEVLFTTMHGGDIDRGTGVVRRLAEAAARKFPQLHPYVLRKYAMTRTELRVRGQECQRVYLAAQLLSERVAKAVSHIFGDRYRKEAEFIALDQAFDTFNSRHMSDGKLKRSAFGLAHAIEDQYSCLLKFTQVMRDARVVGNRSMLPFQKGFVMSSAALRGLYSAVQRHHEISYLLSRLNQDCVENCFSQALAYVAGYVAAKCATVDSTLGKITSDAKEEPRDERYAWIDTLSRGGLTVPSARWLEQVEQLEVLFTNMHGGDIDRGPGVVRRLAEAAALKFPQLHPHILRRYAMTRTQLRIREIRRLIGDRERLRKEQPTCSREAKRARLYVHPGD</sequence>
<protein>
    <submittedName>
        <fullName evidence="1">Transposable element P transposase</fullName>
    </submittedName>
</protein>
<keyword evidence="2" id="KW-1185">Reference proteome</keyword>